<dbReference type="OMA" id="HRACIFL"/>
<dbReference type="InterPro" id="IPR046349">
    <property type="entry name" value="C1-like_sf"/>
</dbReference>
<dbReference type="Gene3D" id="3.30.60.20">
    <property type="match status" value="2"/>
</dbReference>
<evidence type="ECO:0000313" key="6">
    <source>
        <dbReference type="EMBL" id="CDY36356.1"/>
    </source>
</evidence>
<evidence type="ECO:0000256" key="1">
    <source>
        <dbReference type="ARBA" id="ARBA00022723"/>
    </source>
</evidence>
<dbReference type="InterPro" id="IPR053192">
    <property type="entry name" value="Vacuole_Formation_Reg"/>
</dbReference>
<accession>A0A078HF10</accession>
<organism evidence="6 7">
    <name type="scientific">Brassica napus</name>
    <name type="common">Rape</name>
    <dbReference type="NCBI Taxonomy" id="3708"/>
    <lineage>
        <taxon>Eukaryota</taxon>
        <taxon>Viridiplantae</taxon>
        <taxon>Streptophyta</taxon>
        <taxon>Embryophyta</taxon>
        <taxon>Tracheophyta</taxon>
        <taxon>Spermatophyta</taxon>
        <taxon>Magnoliopsida</taxon>
        <taxon>eudicotyledons</taxon>
        <taxon>Gunneridae</taxon>
        <taxon>Pentapetalae</taxon>
        <taxon>rosids</taxon>
        <taxon>malvids</taxon>
        <taxon>Brassicales</taxon>
        <taxon>Brassicaceae</taxon>
        <taxon>Brassiceae</taxon>
        <taxon>Brassica</taxon>
    </lineage>
</organism>
<dbReference type="InterPro" id="IPR004146">
    <property type="entry name" value="DC1"/>
</dbReference>
<dbReference type="AlphaFoldDB" id="A0A078HF10"/>
<dbReference type="SUPFAM" id="SSF57889">
    <property type="entry name" value="Cysteine-rich domain"/>
    <property type="match status" value="5"/>
</dbReference>
<evidence type="ECO:0000256" key="2">
    <source>
        <dbReference type="ARBA" id="ARBA00022737"/>
    </source>
</evidence>
<reference evidence="6" key="2">
    <citation type="submission" date="2014-06" db="EMBL/GenBank/DDBJ databases">
        <authorList>
            <person name="Genoscope - CEA"/>
        </authorList>
    </citation>
    <scope>NUCLEOTIDE SEQUENCE</scope>
</reference>
<proteinExistence type="predicted"/>
<dbReference type="Pfam" id="PF03107">
    <property type="entry name" value="C1_2"/>
    <property type="match status" value="5"/>
</dbReference>
<evidence type="ECO:0000313" key="7">
    <source>
        <dbReference type="Proteomes" id="UP000028999"/>
    </source>
</evidence>
<dbReference type="Proteomes" id="UP001295469">
    <property type="component" value="Chromosome C04"/>
</dbReference>
<keyword evidence="1" id="KW-0479">Metal-binding</keyword>
<keyword evidence="2" id="KW-0677">Repeat</keyword>
<evidence type="ECO:0000256" key="3">
    <source>
        <dbReference type="ARBA" id="ARBA00022833"/>
    </source>
</evidence>
<protein>
    <submittedName>
        <fullName evidence="5">(rape) hypothetical protein</fullName>
    </submittedName>
    <submittedName>
        <fullName evidence="6">BnaC04g32640D protein</fullName>
    </submittedName>
</protein>
<feature type="domain" description="Phorbol-ester/DAG-type" evidence="4">
    <location>
        <begin position="9"/>
        <end position="58"/>
    </location>
</feature>
<reference evidence="5" key="3">
    <citation type="submission" date="2021-01" db="EMBL/GenBank/DDBJ databases">
        <authorList>
            <consortium name="Genoscope - CEA"/>
            <person name="William W."/>
        </authorList>
    </citation>
    <scope>NUCLEOTIDE SEQUENCE</scope>
</reference>
<reference evidence="6 7" key="1">
    <citation type="journal article" date="2014" name="Science">
        <title>Plant genetics. Early allopolyploid evolution in the post-Neolithic Brassica napus oilseed genome.</title>
        <authorList>
            <person name="Chalhoub B."/>
            <person name="Denoeud F."/>
            <person name="Liu S."/>
            <person name="Parkin I.A."/>
            <person name="Tang H."/>
            <person name="Wang X."/>
            <person name="Chiquet J."/>
            <person name="Belcram H."/>
            <person name="Tong C."/>
            <person name="Samans B."/>
            <person name="Correa M."/>
            <person name="Da Silva C."/>
            <person name="Just J."/>
            <person name="Falentin C."/>
            <person name="Koh C.S."/>
            <person name="Le Clainche I."/>
            <person name="Bernard M."/>
            <person name="Bento P."/>
            <person name="Noel B."/>
            <person name="Labadie K."/>
            <person name="Alberti A."/>
            <person name="Charles M."/>
            <person name="Arnaud D."/>
            <person name="Guo H."/>
            <person name="Daviaud C."/>
            <person name="Alamery S."/>
            <person name="Jabbari K."/>
            <person name="Zhao M."/>
            <person name="Edger P.P."/>
            <person name="Chelaifa H."/>
            <person name="Tack D."/>
            <person name="Lassalle G."/>
            <person name="Mestiri I."/>
            <person name="Schnel N."/>
            <person name="Le Paslier M.C."/>
            <person name="Fan G."/>
            <person name="Renault V."/>
            <person name="Bayer P.E."/>
            <person name="Golicz A.A."/>
            <person name="Manoli S."/>
            <person name="Lee T.H."/>
            <person name="Thi V.H."/>
            <person name="Chalabi S."/>
            <person name="Hu Q."/>
            <person name="Fan C."/>
            <person name="Tollenaere R."/>
            <person name="Lu Y."/>
            <person name="Battail C."/>
            <person name="Shen J."/>
            <person name="Sidebottom C.H."/>
            <person name="Wang X."/>
            <person name="Canaguier A."/>
            <person name="Chauveau A."/>
            <person name="Berard A."/>
            <person name="Deniot G."/>
            <person name="Guan M."/>
            <person name="Liu Z."/>
            <person name="Sun F."/>
            <person name="Lim Y.P."/>
            <person name="Lyons E."/>
            <person name="Town C.D."/>
            <person name="Bancroft I."/>
            <person name="Wang X."/>
            <person name="Meng J."/>
            <person name="Ma J."/>
            <person name="Pires J.C."/>
            <person name="King G.J."/>
            <person name="Brunel D."/>
            <person name="Delourme R."/>
            <person name="Renard M."/>
            <person name="Aury J.M."/>
            <person name="Adams K.L."/>
            <person name="Batley J."/>
            <person name="Snowdon R.J."/>
            <person name="Tost J."/>
            <person name="Edwards D."/>
            <person name="Zhou Y."/>
            <person name="Hua W."/>
            <person name="Sharpe A.G."/>
            <person name="Paterson A.H."/>
            <person name="Guan C."/>
            <person name="Wincker P."/>
        </authorList>
    </citation>
    <scope>NUCLEOTIDE SEQUENCE [LARGE SCALE GENOMIC DNA]</scope>
    <source>
        <strain evidence="7">cv. Darmor-bzh</strain>
    </source>
</reference>
<dbReference type="Gramene" id="CDY36356">
    <property type="protein sequence ID" value="CDY36356"/>
    <property type="gene ID" value="GSBRNA2T00060384001"/>
</dbReference>
<evidence type="ECO:0000259" key="4">
    <source>
        <dbReference type="PROSITE" id="PS50081"/>
    </source>
</evidence>
<dbReference type="PROSITE" id="PS50081">
    <property type="entry name" value="ZF_DAG_PE_2"/>
    <property type="match status" value="1"/>
</dbReference>
<dbReference type="InterPro" id="IPR002219">
    <property type="entry name" value="PKC_DAG/PE"/>
</dbReference>
<dbReference type="PANTHER" id="PTHR32410:SF184">
    <property type="entry name" value="CHP-RICH ZINC FINGER PROTEIN-LIKE-RELATED"/>
    <property type="match status" value="1"/>
</dbReference>
<evidence type="ECO:0000313" key="5">
    <source>
        <dbReference type="EMBL" id="CAF1859178.1"/>
    </source>
</evidence>
<dbReference type="Proteomes" id="UP000028999">
    <property type="component" value="Unassembled WGS sequence"/>
</dbReference>
<dbReference type="EMBL" id="HG994368">
    <property type="protein sequence ID" value="CAF1859178.1"/>
    <property type="molecule type" value="Genomic_DNA"/>
</dbReference>
<dbReference type="EMBL" id="LK032374">
    <property type="protein sequence ID" value="CDY36356.1"/>
    <property type="molecule type" value="Genomic_DNA"/>
</dbReference>
<gene>
    <name evidence="6" type="primary">BnaC04g32640D</name>
    <name evidence="5" type="ORF">DARMORV10_C04P47320.1</name>
    <name evidence="6" type="ORF">GSBRNA2T00060384001</name>
</gene>
<dbReference type="PANTHER" id="PTHR32410">
    <property type="entry name" value="CYSTEINE/HISTIDINE-RICH C1 DOMAIN FAMILY PROTEIN"/>
    <property type="match status" value="1"/>
</dbReference>
<dbReference type="PaxDb" id="3708-A0A078HF10"/>
<name>A0A078HF10_BRANA</name>
<dbReference type="GO" id="GO:0046872">
    <property type="term" value="F:metal ion binding"/>
    <property type="evidence" value="ECO:0007669"/>
    <property type="project" value="UniProtKB-KW"/>
</dbReference>
<dbReference type="Pfam" id="PF22926">
    <property type="entry name" value="C1-like_CT"/>
    <property type="match status" value="1"/>
</dbReference>
<keyword evidence="3" id="KW-0862">Zinc</keyword>
<dbReference type="InterPro" id="IPR054483">
    <property type="entry name" value="DC1-like_CT"/>
</dbReference>
<keyword evidence="7" id="KW-1185">Reference proteome</keyword>
<sequence>MDLNLCAYHDSFLLKSTKISSKCRACYKNYHGNKQGYKCDFCDFYVHAECMNINIPSRHKHPLQLRPCDMNFSCCLCDTRFSKKNFYQCSRCSFRICIPCARKPLTIHRYKTHEHTLHQILMKISFTCDACGLCSTGYPYICHQCCFIIHRSCIFLPRVICINHHDHRISHVFSLGLGKFICGVCDEPVNVDCGAYSCLTCSSVFHSKCATDPMFWDEKELEGIPEEEESKPLEVIDQNLIIHFNHEHNLMKLSVSSLRHGEVILPHEEGKHCFACTLPLYSKLCYKCTQCDFILHDTCANLPRSKWFFLIYEKLILSPKSINHFFCYVCHRYCNGFSYSNSENTISIDVRCASVPLPLKHESHPHKLVFYDNDQKDVRCEGCDLSGWRFLLHCKRNDDCGGLYLCFKCVTLPTLVRHIYDDHPLSLQYGKKNESSTYWCGICEELINLNSWFYKCNDCGSTLHTTCVFQNLILSRPGCNSTMDDLRQITFVLNTRLSRPICYVCKTRCMDDLVLIDKEESIKLFVCYSCSFKYYRGLLLLEERYQP</sequence>